<dbReference type="AlphaFoldDB" id="G7UQL7"/>
<gene>
    <name evidence="1" type="ordered locus">DSC_11880</name>
</gene>
<reference evidence="1 2" key="1">
    <citation type="journal article" date="2012" name="J. Bacteriol.">
        <title>Complete Genome Sequence of the BTEX-Degrading Bacterium Pseudoxanthomonas spadix BD-a59.</title>
        <authorList>
            <person name="Lee S.H."/>
            <person name="Jin H.M."/>
            <person name="Lee H.J."/>
            <person name="Kim J.M."/>
            <person name="Jeon C.O."/>
        </authorList>
    </citation>
    <scope>NUCLEOTIDE SEQUENCE [LARGE SCALE GENOMIC DNA]</scope>
    <source>
        <strain evidence="1 2">BD-a59</strain>
    </source>
</reference>
<sequence length="59" mass="6947">MESPKFRHFNTHRNYTILNYDGTLFLSDWRDVATKDSRMGSVSAELRHEHYFEPSALGN</sequence>
<evidence type="ECO:0000313" key="2">
    <source>
        <dbReference type="Proteomes" id="UP000005870"/>
    </source>
</evidence>
<protein>
    <submittedName>
        <fullName evidence="1">Uncharacterized protein</fullName>
    </submittedName>
</protein>
<name>G7UQL7_PSEUP</name>
<dbReference type="KEGG" id="psd:DSC_11880"/>
<dbReference type="HOGENOM" id="CLU_2957339_0_0_6"/>
<proteinExistence type="predicted"/>
<dbReference type="EMBL" id="CP003093">
    <property type="protein sequence ID" value="AER57020.1"/>
    <property type="molecule type" value="Genomic_DNA"/>
</dbReference>
<evidence type="ECO:0000313" key="1">
    <source>
        <dbReference type="EMBL" id="AER57020.1"/>
    </source>
</evidence>
<organism evidence="1 2">
    <name type="scientific">Pseudoxanthomonas spadix (strain BD-a59)</name>
    <dbReference type="NCBI Taxonomy" id="1045855"/>
    <lineage>
        <taxon>Bacteria</taxon>
        <taxon>Pseudomonadati</taxon>
        <taxon>Pseudomonadota</taxon>
        <taxon>Gammaproteobacteria</taxon>
        <taxon>Lysobacterales</taxon>
        <taxon>Lysobacteraceae</taxon>
        <taxon>Pseudoxanthomonas</taxon>
    </lineage>
</organism>
<accession>G7UQL7</accession>
<keyword evidence="2" id="KW-1185">Reference proteome</keyword>
<dbReference type="Proteomes" id="UP000005870">
    <property type="component" value="Chromosome"/>
</dbReference>